<dbReference type="EMBL" id="JAENII010000004">
    <property type="protein sequence ID" value="MBK1826642.1"/>
    <property type="molecule type" value="Genomic_DNA"/>
</dbReference>
<feature type="signal peptide" evidence="2">
    <location>
        <begin position="1"/>
        <end position="27"/>
    </location>
</feature>
<keyword evidence="6" id="KW-1185">Reference proteome</keyword>
<evidence type="ECO:0000313" key="5">
    <source>
        <dbReference type="EMBL" id="MBK1826642.1"/>
    </source>
</evidence>
<dbReference type="CDD" id="cd00063">
    <property type="entry name" value="FN3"/>
    <property type="match status" value="1"/>
</dbReference>
<evidence type="ECO:0000256" key="1">
    <source>
        <dbReference type="ARBA" id="ARBA00022729"/>
    </source>
</evidence>
<dbReference type="SUPFAM" id="SSF56300">
    <property type="entry name" value="Metallo-dependent phosphatases"/>
    <property type="match status" value="1"/>
</dbReference>
<evidence type="ECO:0000259" key="4">
    <source>
        <dbReference type="Pfam" id="PF16656"/>
    </source>
</evidence>
<protein>
    <submittedName>
        <fullName evidence="5">Fibronectin type III domain-containing protein</fullName>
    </submittedName>
</protein>
<dbReference type="Gene3D" id="3.60.21.10">
    <property type="match status" value="1"/>
</dbReference>
<evidence type="ECO:0000259" key="3">
    <source>
        <dbReference type="Pfam" id="PF00149"/>
    </source>
</evidence>
<dbReference type="InterPro" id="IPR008963">
    <property type="entry name" value="Purple_acid_Pase-like_N"/>
</dbReference>
<dbReference type="InterPro" id="IPR029052">
    <property type="entry name" value="Metallo-depent_PP-like"/>
</dbReference>
<dbReference type="RefSeq" id="WP_200277792.1">
    <property type="nucleotide sequence ID" value="NZ_JAENII010000004.1"/>
</dbReference>
<feature type="domain" description="Calcineurin-like phosphoesterase" evidence="3">
    <location>
        <begin position="135"/>
        <end position="339"/>
    </location>
</feature>
<dbReference type="Proteomes" id="UP000658278">
    <property type="component" value="Unassembled WGS sequence"/>
</dbReference>
<dbReference type="PANTHER" id="PTHR45867:SF3">
    <property type="entry name" value="ACID PHOSPHATASE TYPE 7"/>
    <property type="match status" value="1"/>
</dbReference>
<gene>
    <name evidence="5" type="ORF">JIN81_06405</name>
</gene>
<dbReference type="InterPro" id="IPR003961">
    <property type="entry name" value="FN3_dom"/>
</dbReference>
<feature type="chain" id="PRO_5036912760" evidence="2">
    <location>
        <begin position="28"/>
        <end position="920"/>
    </location>
</feature>
<evidence type="ECO:0000256" key="2">
    <source>
        <dbReference type="SAM" id="SignalP"/>
    </source>
</evidence>
<dbReference type="InterPro" id="IPR004843">
    <property type="entry name" value="Calcineurin-like_PHP"/>
</dbReference>
<dbReference type="GO" id="GO:0046872">
    <property type="term" value="F:metal ion binding"/>
    <property type="evidence" value="ECO:0007669"/>
    <property type="project" value="InterPro"/>
</dbReference>
<evidence type="ECO:0000313" key="6">
    <source>
        <dbReference type="Proteomes" id="UP000658278"/>
    </source>
</evidence>
<keyword evidence="1 2" id="KW-0732">Signal</keyword>
<dbReference type="Gene3D" id="2.60.40.10">
    <property type="entry name" value="Immunoglobulins"/>
    <property type="match status" value="1"/>
</dbReference>
<dbReference type="GO" id="GO:0003993">
    <property type="term" value="F:acid phosphatase activity"/>
    <property type="evidence" value="ECO:0007669"/>
    <property type="project" value="InterPro"/>
</dbReference>
<dbReference type="Pfam" id="PF00149">
    <property type="entry name" value="Metallophos"/>
    <property type="match status" value="1"/>
</dbReference>
<dbReference type="InterPro" id="IPR015914">
    <property type="entry name" value="PAPs_N"/>
</dbReference>
<dbReference type="Pfam" id="PF16656">
    <property type="entry name" value="Pur_ac_phosph_N"/>
    <property type="match status" value="1"/>
</dbReference>
<comment type="caution">
    <text evidence="5">The sequence shown here is derived from an EMBL/GenBank/DDBJ whole genome shotgun (WGS) entry which is preliminary data.</text>
</comment>
<dbReference type="InterPro" id="IPR013783">
    <property type="entry name" value="Ig-like_fold"/>
</dbReference>
<dbReference type="SUPFAM" id="SSF49363">
    <property type="entry name" value="Purple acid phosphatase, N-terminal domain"/>
    <property type="match status" value="1"/>
</dbReference>
<reference evidence="5" key="1">
    <citation type="submission" date="2021-01" db="EMBL/GenBank/DDBJ databases">
        <title>Modified the classification status of verrucomicrobia.</title>
        <authorList>
            <person name="Feng X."/>
        </authorList>
    </citation>
    <scope>NUCLEOTIDE SEQUENCE</scope>
    <source>
        <strain evidence="5">KCTC 22201</strain>
    </source>
</reference>
<feature type="domain" description="Purple acid phosphatase N-terminal" evidence="4">
    <location>
        <begin position="43"/>
        <end position="124"/>
    </location>
</feature>
<dbReference type="AlphaFoldDB" id="A0A934R963"/>
<organism evidence="5 6">
    <name type="scientific">Haloferula rosea</name>
    <dbReference type="NCBI Taxonomy" id="490093"/>
    <lineage>
        <taxon>Bacteria</taxon>
        <taxon>Pseudomonadati</taxon>
        <taxon>Verrucomicrobiota</taxon>
        <taxon>Verrucomicrobiia</taxon>
        <taxon>Verrucomicrobiales</taxon>
        <taxon>Verrucomicrobiaceae</taxon>
        <taxon>Haloferula</taxon>
    </lineage>
</organism>
<dbReference type="Gene3D" id="2.60.40.380">
    <property type="entry name" value="Purple acid phosphatase-like, N-terminal"/>
    <property type="match status" value="1"/>
</dbReference>
<proteinExistence type="predicted"/>
<dbReference type="PANTHER" id="PTHR45867">
    <property type="entry name" value="PURPLE ACID PHOSPHATASE"/>
    <property type="match status" value="1"/>
</dbReference>
<name>A0A934R963_9BACT</name>
<sequence length="920" mass="102070">MNRSQFLRLSSFAAVGASFLRPGSAFGAIDFNFSGTPAGLRPYLHAPRPDSMRVSWWTDSDADTFIDYGVDGGPLNQTVTGSRTVMGSGYHYHAGQITGLQPDTYYEYRVRTENVTSATFRFRTPKPLGTSTGRFRVLVLGDNQIIDPSQRRFERLVERAKKKVEDLYGVPIEEAIDVAIMPGDQVDVGTLNHYRNLHFEFNGWISPYIPIMTTIGNHETYQDPGLANYKTLFTYDDFTCAGVSSPDPEVYYAYQLANVAFVHTSSEHTGATQTGWVQNLVDAAEADSGIDWMISLCHRPYQAEQYIGDISGWLRNTAMQVFAQTGKHVLNIGAHHHIYARGQTRDWPIYHIISGGSSWDQFWGQSNEADYDDVQKTLAHWAWQLIEFDLDARTMNVKCFAEANVKFPTATRWSYNSLLVDEFSRKLGVAAPGKPSLTNSEPAPITLPLTLQSAAFSTSTSEVLNSTWFQVATDASFLDLKVDRLRDVENIYGDTGAPDYTPIDTHDGVDILQYELPVDSLADGTYFARVRHRDSNVEWSEWSTPLEFEVTGSGFTGDPEISIEKKVYALNEDVQVNYSGGPGLAQDWIGIYRKGDTPGSGTASTAWSYVDGSSGVLNFTQNLPEGEWYVAFFTDDGYAEIAPRVPFYVGDEPTLTPNKESFDEGETVEISYAGAPAGDSDWIGIYREGDTPGTELSTDWDYLNGTRTPGTAGEAGTLSFNGLPKGYYFADYFLNGGYTGIAQRVRFSVGTEISQVSMASATVRQGEDFTVDFTDGPGTPKDWMGIFKQGETPGEDVLTAYLYVDGNTTGSVTFELPELPPGDYFLALFINDSYTEVSNRFLFTVTPEVPFRIEQSALDGSEMKLWWQSESGVPYQIQRSTDLTNWVDVLEMVGTGSLMQAAVAVDLGVRAKEYFRITRP</sequence>
<accession>A0A934R963</accession>